<sequence>MDPFDGPFAHRTDRTPHGHDKDMKRVGELKEIVKRIFRVFEPLLKLKLTDDLRRLGLAYHFKEEIRGALTDMEGNVAYDKDDLYATALYFRLLRQYGFTVSQDIFYGFMEDNHNFKGSLRNDIRGLLNLYEASHLAFEGEQILDVARAFT</sequence>
<feature type="domain" description="Terpene synthase N-terminal" evidence="4">
    <location>
        <begin position="20"/>
        <end position="150"/>
    </location>
</feature>
<dbReference type="Proteomes" id="UP001180020">
    <property type="component" value="Unassembled WGS sequence"/>
</dbReference>
<name>A0AAV9EYL2_ACOCL</name>
<proteinExistence type="predicted"/>
<keyword evidence="2" id="KW-0460">Magnesium</keyword>
<evidence type="ECO:0000256" key="2">
    <source>
        <dbReference type="ARBA" id="ARBA00022842"/>
    </source>
</evidence>
<dbReference type="SUPFAM" id="SSF48239">
    <property type="entry name" value="Terpenoid cyclases/Protein prenyltransferases"/>
    <property type="match status" value="1"/>
</dbReference>
<evidence type="ECO:0000256" key="3">
    <source>
        <dbReference type="SAM" id="MobiDB-lite"/>
    </source>
</evidence>
<dbReference type="InterPro" id="IPR050148">
    <property type="entry name" value="Terpene_synthase-like"/>
</dbReference>
<dbReference type="InterPro" id="IPR008930">
    <property type="entry name" value="Terpenoid_cyclase/PrenylTrfase"/>
</dbReference>
<protein>
    <recommendedName>
        <fullName evidence="4">Terpene synthase N-terminal domain-containing protein</fullName>
    </recommendedName>
</protein>
<dbReference type="EMBL" id="JAUJYO010000005">
    <property type="protein sequence ID" value="KAK1317943.1"/>
    <property type="molecule type" value="Genomic_DNA"/>
</dbReference>
<keyword evidence="6" id="KW-1185">Reference proteome</keyword>
<dbReference type="PANTHER" id="PTHR31225:SF252">
    <property type="entry name" value="TERPENE SYNTHASE 12-RELATED"/>
    <property type="match status" value="1"/>
</dbReference>
<gene>
    <name evidence="5" type="ORF">QJS10_CPA05g01886</name>
</gene>
<organism evidence="5 6">
    <name type="scientific">Acorus calamus</name>
    <name type="common">Sweet flag</name>
    <dbReference type="NCBI Taxonomy" id="4465"/>
    <lineage>
        <taxon>Eukaryota</taxon>
        <taxon>Viridiplantae</taxon>
        <taxon>Streptophyta</taxon>
        <taxon>Embryophyta</taxon>
        <taxon>Tracheophyta</taxon>
        <taxon>Spermatophyta</taxon>
        <taxon>Magnoliopsida</taxon>
        <taxon>Liliopsida</taxon>
        <taxon>Acoraceae</taxon>
        <taxon>Acorus</taxon>
    </lineage>
</organism>
<reference evidence="5" key="1">
    <citation type="journal article" date="2023" name="Nat. Commun.">
        <title>Diploid and tetraploid genomes of Acorus and the evolution of monocots.</title>
        <authorList>
            <person name="Ma L."/>
            <person name="Liu K.W."/>
            <person name="Li Z."/>
            <person name="Hsiao Y.Y."/>
            <person name="Qi Y."/>
            <person name="Fu T."/>
            <person name="Tang G.D."/>
            <person name="Zhang D."/>
            <person name="Sun W.H."/>
            <person name="Liu D.K."/>
            <person name="Li Y."/>
            <person name="Chen G.Z."/>
            <person name="Liu X.D."/>
            <person name="Liao X.Y."/>
            <person name="Jiang Y.T."/>
            <person name="Yu X."/>
            <person name="Hao Y."/>
            <person name="Huang J."/>
            <person name="Zhao X.W."/>
            <person name="Ke S."/>
            <person name="Chen Y.Y."/>
            <person name="Wu W.L."/>
            <person name="Hsu J.L."/>
            <person name="Lin Y.F."/>
            <person name="Huang M.D."/>
            <person name="Li C.Y."/>
            <person name="Huang L."/>
            <person name="Wang Z.W."/>
            <person name="Zhao X."/>
            <person name="Zhong W.Y."/>
            <person name="Peng D.H."/>
            <person name="Ahmad S."/>
            <person name="Lan S."/>
            <person name="Zhang J.S."/>
            <person name="Tsai W.C."/>
            <person name="Van de Peer Y."/>
            <person name="Liu Z.J."/>
        </authorList>
    </citation>
    <scope>NUCLEOTIDE SEQUENCE</scope>
    <source>
        <strain evidence="5">CP</strain>
    </source>
</reference>
<dbReference type="GO" id="GO:0016114">
    <property type="term" value="P:terpenoid biosynthetic process"/>
    <property type="evidence" value="ECO:0007669"/>
    <property type="project" value="InterPro"/>
</dbReference>
<evidence type="ECO:0000313" key="6">
    <source>
        <dbReference type="Proteomes" id="UP001180020"/>
    </source>
</evidence>
<comment type="caution">
    <text evidence="5">The sequence shown here is derived from an EMBL/GenBank/DDBJ whole genome shotgun (WGS) entry which is preliminary data.</text>
</comment>
<dbReference type="AlphaFoldDB" id="A0AAV9EYL2"/>
<feature type="compositionally biased region" description="Basic and acidic residues" evidence="3">
    <location>
        <begin position="8"/>
        <end position="21"/>
    </location>
</feature>
<comment type="cofactor">
    <cofactor evidence="1">
        <name>Mg(2+)</name>
        <dbReference type="ChEBI" id="CHEBI:18420"/>
    </cofactor>
</comment>
<dbReference type="GO" id="GO:0010333">
    <property type="term" value="F:terpene synthase activity"/>
    <property type="evidence" value="ECO:0007669"/>
    <property type="project" value="InterPro"/>
</dbReference>
<feature type="region of interest" description="Disordered" evidence="3">
    <location>
        <begin position="1"/>
        <end position="21"/>
    </location>
</feature>
<evidence type="ECO:0000259" key="4">
    <source>
        <dbReference type="Pfam" id="PF01397"/>
    </source>
</evidence>
<evidence type="ECO:0000313" key="5">
    <source>
        <dbReference type="EMBL" id="KAK1317943.1"/>
    </source>
</evidence>
<accession>A0AAV9EYL2</accession>
<dbReference type="Gene3D" id="1.50.10.130">
    <property type="entry name" value="Terpene synthase, N-terminal domain"/>
    <property type="match status" value="1"/>
</dbReference>
<dbReference type="PANTHER" id="PTHR31225">
    <property type="entry name" value="OS04G0344100 PROTEIN-RELATED"/>
    <property type="match status" value="1"/>
</dbReference>
<dbReference type="InterPro" id="IPR036965">
    <property type="entry name" value="Terpene_synth_N_sf"/>
</dbReference>
<dbReference type="Pfam" id="PF01397">
    <property type="entry name" value="Terpene_synth"/>
    <property type="match status" value="1"/>
</dbReference>
<reference evidence="5" key="2">
    <citation type="submission" date="2023-06" db="EMBL/GenBank/DDBJ databases">
        <authorList>
            <person name="Ma L."/>
            <person name="Liu K.-W."/>
            <person name="Li Z."/>
            <person name="Hsiao Y.-Y."/>
            <person name="Qi Y."/>
            <person name="Fu T."/>
            <person name="Tang G."/>
            <person name="Zhang D."/>
            <person name="Sun W.-H."/>
            <person name="Liu D.-K."/>
            <person name="Li Y."/>
            <person name="Chen G.-Z."/>
            <person name="Liu X.-D."/>
            <person name="Liao X.-Y."/>
            <person name="Jiang Y.-T."/>
            <person name="Yu X."/>
            <person name="Hao Y."/>
            <person name="Huang J."/>
            <person name="Zhao X.-W."/>
            <person name="Ke S."/>
            <person name="Chen Y.-Y."/>
            <person name="Wu W.-L."/>
            <person name="Hsu J.-L."/>
            <person name="Lin Y.-F."/>
            <person name="Huang M.-D."/>
            <person name="Li C.-Y."/>
            <person name="Huang L."/>
            <person name="Wang Z.-W."/>
            <person name="Zhao X."/>
            <person name="Zhong W.-Y."/>
            <person name="Peng D.-H."/>
            <person name="Ahmad S."/>
            <person name="Lan S."/>
            <person name="Zhang J.-S."/>
            <person name="Tsai W.-C."/>
            <person name="Van De Peer Y."/>
            <person name="Liu Z.-J."/>
        </authorList>
    </citation>
    <scope>NUCLEOTIDE SEQUENCE</scope>
    <source>
        <strain evidence="5">CP</strain>
        <tissue evidence="5">Leaves</tissue>
    </source>
</reference>
<evidence type="ECO:0000256" key="1">
    <source>
        <dbReference type="ARBA" id="ARBA00001946"/>
    </source>
</evidence>
<dbReference type="InterPro" id="IPR001906">
    <property type="entry name" value="Terpene_synth_N"/>
</dbReference>